<evidence type="ECO:0000313" key="2">
    <source>
        <dbReference type="Proteomes" id="UP000503129"/>
    </source>
</evidence>
<dbReference type="EMBL" id="CP030118">
    <property type="protein sequence ID" value="QDL07673.1"/>
    <property type="molecule type" value="Genomic_DNA"/>
</dbReference>
<gene>
    <name evidence="1" type="ORF">DP114_06975</name>
</gene>
<proteinExistence type="predicted"/>
<name>A0A856M929_9CYAN</name>
<sequence>MIISDLNLLETVEGAEIVGGIGLTKNVNLTTGSTQNFNVNIALLANKSITSSLTSTVNAVGNSSINIYDNTASGNNSYTESNVTNTVIAGVGSESAGVLTAGARL</sequence>
<reference evidence="1 2" key="1">
    <citation type="submission" date="2018-06" db="EMBL/GenBank/DDBJ databases">
        <title>Comparative genomics of Brasilonema spp. strains.</title>
        <authorList>
            <person name="Alvarenga D.O."/>
            <person name="Fiore M.F."/>
            <person name="Varani A.M."/>
        </authorList>
    </citation>
    <scope>NUCLEOTIDE SEQUENCE [LARGE SCALE GENOMIC DNA]</scope>
    <source>
        <strain evidence="1 2">CENA114</strain>
    </source>
</reference>
<keyword evidence="2" id="KW-1185">Reference proteome</keyword>
<dbReference type="AlphaFoldDB" id="A0A856M929"/>
<evidence type="ECO:0000313" key="1">
    <source>
        <dbReference type="EMBL" id="QDL07673.1"/>
    </source>
</evidence>
<dbReference type="RefSeq" id="WP_169265290.1">
    <property type="nucleotide sequence ID" value="NZ_CAWOXK010000001.1"/>
</dbReference>
<protein>
    <submittedName>
        <fullName evidence="1">Uncharacterized protein</fullName>
    </submittedName>
</protein>
<organism evidence="1 2">
    <name type="scientific">Brasilonema sennae CENA114</name>
    <dbReference type="NCBI Taxonomy" id="415709"/>
    <lineage>
        <taxon>Bacteria</taxon>
        <taxon>Bacillati</taxon>
        <taxon>Cyanobacteriota</taxon>
        <taxon>Cyanophyceae</taxon>
        <taxon>Nostocales</taxon>
        <taxon>Scytonemataceae</taxon>
        <taxon>Brasilonema</taxon>
        <taxon>Bromeliae group (in: Brasilonema)</taxon>
    </lineage>
</organism>
<accession>A0A856M929</accession>
<dbReference type="KEGG" id="bsen:DP114_06975"/>
<dbReference type="Proteomes" id="UP000503129">
    <property type="component" value="Chromosome"/>
</dbReference>